<dbReference type="PANTHER" id="PTHR30204:SF90">
    <property type="entry name" value="HTH-TYPE TRANSCRIPTIONAL ACTIVATOR MTA"/>
    <property type="match status" value="1"/>
</dbReference>
<dbReference type="Pfam" id="PF07739">
    <property type="entry name" value="TipAS"/>
    <property type="match status" value="1"/>
</dbReference>
<evidence type="ECO:0000256" key="4">
    <source>
        <dbReference type="ARBA" id="ARBA00023163"/>
    </source>
</evidence>
<dbReference type="GO" id="GO:0003677">
    <property type="term" value="F:DNA binding"/>
    <property type="evidence" value="ECO:0007669"/>
    <property type="project" value="UniProtKB-KW"/>
</dbReference>
<dbReference type="InterPro" id="IPR047057">
    <property type="entry name" value="MerR_fam"/>
</dbReference>
<dbReference type="EMBL" id="CP010525">
    <property type="protein sequence ID" value="AJO23031.1"/>
    <property type="molecule type" value="Genomic_DNA"/>
</dbReference>
<keyword evidence="1" id="KW-0805">Transcription regulation</keyword>
<reference evidence="6" key="1">
    <citation type="submission" date="2015-01" db="EMBL/GenBank/DDBJ databases">
        <title>Comparative genome analysis of Bacillus coagulans HM-08, Clostridium butyricum HM-68, Bacillus subtilis HM-66 and Bacillus licheniformis BL-09.</title>
        <authorList>
            <person name="Zhang H."/>
        </authorList>
    </citation>
    <scope>NUCLEOTIDE SEQUENCE [LARGE SCALE GENOMIC DNA]</scope>
    <source>
        <strain evidence="6">HM-08</strain>
    </source>
</reference>
<dbReference type="SUPFAM" id="SSF46955">
    <property type="entry name" value="Putative DNA-binding domain"/>
    <property type="match status" value="1"/>
</dbReference>
<evidence type="ECO:0000256" key="2">
    <source>
        <dbReference type="ARBA" id="ARBA00023125"/>
    </source>
</evidence>
<dbReference type="Gene3D" id="1.10.1660.10">
    <property type="match status" value="1"/>
</dbReference>
<dbReference type="InterPro" id="IPR012925">
    <property type="entry name" value="TipAS_dom"/>
</dbReference>
<dbReference type="InterPro" id="IPR000551">
    <property type="entry name" value="MerR-type_HTH_dom"/>
</dbReference>
<dbReference type="GO" id="GO:0003700">
    <property type="term" value="F:DNA-binding transcription factor activity"/>
    <property type="evidence" value="ECO:0007669"/>
    <property type="project" value="InterPro"/>
</dbReference>
<dbReference type="AlphaFoldDB" id="A0A0C5C851"/>
<dbReference type="Proteomes" id="UP000070376">
    <property type="component" value="Unassembled WGS sequence"/>
</dbReference>
<dbReference type="PANTHER" id="PTHR30204">
    <property type="entry name" value="REDOX-CYCLING DRUG-SENSING TRANSCRIPTIONAL ACTIVATOR SOXR"/>
    <property type="match status" value="1"/>
</dbReference>
<keyword evidence="4" id="KW-0804">Transcription</keyword>
<dbReference type="PROSITE" id="PS50937">
    <property type="entry name" value="HTH_MERR_2"/>
    <property type="match status" value="1"/>
</dbReference>
<evidence type="ECO:0000256" key="1">
    <source>
        <dbReference type="ARBA" id="ARBA00023015"/>
    </source>
</evidence>
<keyword evidence="3" id="KW-0010">Activator</keyword>
<protein>
    <submittedName>
        <fullName evidence="6">MerR family transcriptional regulator</fullName>
    </submittedName>
    <submittedName>
        <fullName evidence="7">Putative HTH-type transcriptional activator mta</fullName>
    </submittedName>
</protein>
<dbReference type="CDD" id="cd01106">
    <property type="entry name" value="HTH_TipAL-Mta"/>
    <property type="match status" value="1"/>
</dbReference>
<dbReference type="SMART" id="SM00422">
    <property type="entry name" value="HTH_MERR"/>
    <property type="match status" value="1"/>
</dbReference>
<reference evidence="9" key="4">
    <citation type="submission" date="2016-01" db="EMBL/GenBank/DDBJ databases">
        <authorList>
            <person name="Mitreva M."/>
            <person name="Pepin K.H."/>
            <person name="Mihindukulasuriya K.A."/>
            <person name="Fulton R."/>
            <person name="Fronick C."/>
            <person name="O'Laughlin M."/>
            <person name="Miner T."/>
            <person name="Herter B."/>
            <person name="Rosa B.A."/>
            <person name="Cordes M."/>
            <person name="Tomlinson C."/>
            <person name="Wollam A."/>
            <person name="Palsikar V.B."/>
            <person name="Mardis E.R."/>
            <person name="Wilson R.K."/>
        </authorList>
    </citation>
    <scope>NUCLEOTIDE SEQUENCE [LARGE SCALE GENOMIC DNA]</scope>
    <source>
        <strain evidence="9">GED7749B</strain>
    </source>
</reference>
<dbReference type="PRINTS" id="PR00040">
    <property type="entry name" value="HTHMERR"/>
</dbReference>
<proteinExistence type="predicted"/>
<keyword evidence="2" id="KW-0238">DNA-binding</keyword>
<dbReference type="STRING" id="1398.AB434_3061"/>
<accession>A0A0C5C851</accession>
<dbReference type="Proteomes" id="UP000032024">
    <property type="component" value="Chromosome"/>
</dbReference>
<evidence type="ECO:0000313" key="7">
    <source>
        <dbReference type="EMBL" id="KWZ80998.1"/>
    </source>
</evidence>
<organism evidence="7 9">
    <name type="scientific">Heyndrickxia coagulans</name>
    <name type="common">Weizmannia coagulans</name>
    <dbReference type="NCBI Taxonomy" id="1398"/>
    <lineage>
        <taxon>Bacteria</taxon>
        <taxon>Bacillati</taxon>
        <taxon>Bacillota</taxon>
        <taxon>Bacilli</taxon>
        <taxon>Bacillales</taxon>
        <taxon>Bacillaceae</taxon>
        <taxon>Heyndrickxia</taxon>
    </lineage>
</organism>
<keyword evidence="8" id="KW-1185">Reference proteome</keyword>
<dbReference type="InterPro" id="IPR036244">
    <property type="entry name" value="TipA-like_antibiotic-bd"/>
</dbReference>
<evidence type="ECO:0000313" key="9">
    <source>
        <dbReference type="Proteomes" id="UP000070376"/>
    </source>
</evidence>
<dbReference type="InterPro" id="IPR009061">
    <property type="entry name" value="DNA-bd_dom_put_sf"/>
</dbReference>
<dbReference type="Gene3D" id="1.10.490.50">
    <property type="entry name" value="Antibiotic binding domain of TipA-like multidrug resistance regulators"/>
    <property type="match status" value="1"/>
</dbReference>
<dbReference type="Pfam" id="PF13411">
    <property type="entry name" value="MerR_1"/>
    <property type="match status" value="1"/>
</dbReference>
<name>A0A0C5C851_HEYCO</name>
<dbReference type="SUPFAM" id="SSF89082">
    <property type="entry name" value="Antibiotic binding domain of TipA-like multidrug resistance regulators"/>
    <property type="match status" value="1"/>
</dbReference>
<dbReference type="EMBL" id="LRPN01000083">
    <property type="protein sequence ID" value="KWZ80998.1"/>
    <property type="molecule type" value="Genomic_DNA"/>
</dbReference>
<gene>
    <name evidence="7" type="ORF">HMPREF3213_02151</name>
    <name evidence="6" type="ORF">SB48_HM08orf03528</name>
</gene>
<evidence type="ECO:0000259" key="5">
    <source>
        <dbReference type="PROSITE" id="PS50937"/>
    </source>
</evidence>
<reference evidence="7" key="3">
    <citation type="submission" date="2016-01" db="EMBL/GenBank/DDBJ databases">
        <authorList>
            <person name="Oliw E.H."/>
        </authorList>
    </citation>
    <scope>NUCLEOTIDE SEQUENCE [LARGE SCALE GENOMIC DNA]</scope>
    <source>
        <strain evidence="7">GED7749B</strain>
    </source>
</reference>
<dbReference type="PATRIC" id="fig|1398.18.peg.2229"/>
<sequence length="248" mass="28515">MMRIKEVAELAGVSIRTLRHYDEIGLLKPAEVSPSGYRHYSEENLKTLQQILFFKELGFPLQKIKEIMESPSFDRLGALELQRHLLIEKQNRLGNMIALIEKTIQSEKEGMKMSSEEKFAGFRFDSNPYAREAREKWGDQAVDAAEAKMARLDGDEKLALADEMNEIYRELAAIRHKDPRAQEAQTAIRKWFDFLNRHFGDYTPEAFKGLGQMYIEDSRFTKNIDQFGPGLAAFMAAAMAEFANQTHQ</sequence>
<reference evidence="8" key="2">
    <citation type="submission" date="2015-01" db="EMBL/GenBank/DDBJ databases">
        <title>Comparative genome analysis of Bacillus coagulans HM-08, Clostridium butyricum HM-68, Bacillus subtilis HM-66 and Bacillus paralicheniformis BL-09.</title>
        <authorList>
            <person name="Zhang H."/>
        </authorList>
    </citation>
    <scope>NUCLEOTIDE SEQUENCE [LARGE SCALE GENOMIC DNA]</scope>
    <source>
        <strain evidence="8">HM-08</strain>
    </source>
</reference>
<evidence type="ECO:0000313" key="6">
    <source>
        <dbReference type="EMBL" id="AJO23031.1"/>
    </source>
</evidence>
<evidence type="ECO:0000256" key="3">
    <source>
        <dbReference type="ARBA" id="ARBA00023159"/>
    </source>
</evidence>
<feature type="domain" description="HTH merR-type" evidence="5">
    <location>
        <begin position="1"/>
        <end position="70"/>
    </location>
</feature>
<evidence type="ECO:0000313" key="8">
    <source>
        <dbReference type="Proteomes" id="UP000032024"/>
    </source>
</evidence>